<comment type="caution">
    <text evidence="2">The sequence shown here is derived from an EMBL/GenBank/DDBJ whole genome shotgun (WGS) entry which is preliminary data.</text>
</comment>
<reference evidence="2 3" key="1">
    <citation type="journal article" date="2021" name="Nat. Plants">
        <title>The Taxus genome provides insights into paclitaxel biosynthesis.</title>
        <authorList>
            <person name="Xiong X."/>
            <person name="Gou J."/>
            <person name="Liao Q."/>
            <person name="Li Y."/>
            <person name="Zhou Q."/>
            <person name="Bi G."/>
            <person name="Li C."/>
            <person name="Du R."/>
            <person name="Wang X."/>
            <person name="Sun T."/>
            <person name="Guo L."/>
            <person name="Liang H."/>
            <person name="Lu P."/>
            <person name="Wu Y."/>
            <person name="Zhang Z."/>
            <person name="Ro D.K."/>
            <person name="Shang Y."/>
            <person name="Huang S."/>
            <person name="Yan J."/>
        </authorList>
    </citation>
    <scope>NUCLEOTIDE SEQUENCE [LARGE SCALE GENOMIC DNA]</scope>
    <source>
        <strain evidence="2">Ta-2019</strain>
    </source>
</reference>
<evidence type="ECO:0000313" key="3">
    <source>
        <dbReference type="Proteomes" id="UP000824469"/>
    </source>
</evidence>
<dbReference type="EMBL" id="JAHRHJ020000005">
    <property type="protein sequence ID" value="KAH9314269.1"/>
    <property type="molecule type" value="Genomic_DNA"/>
</dbReference>
<accession>A0AA38L6G7</accession>
<gene>
    <name evidence="2" type="ORF">KI387_022896</name>
</gene>
<feature type="non-terminal residue" evidence="2">
    <location>
        <position position="99"/>
    </location>
</feature>
<evidence type="ECO:0000256" key="1">
    <source>
        <dbReference type="SAM" id="MobiDB-lite"/>
    </source>
</evidence>
<feature type="region of interest" description="Disordered" evidence="1">
    <location>
        <begin position="1"/>
        <end position="31"/>
    </location>
</feature>
<keyword evidence="3" id="KW-1185">Reference proteome</keyword>
<feature type="non-terminal residue" evidence="2">
    <location>
        <position position="1"/>
    </location>
</feature>
<protein>
    <submittedName>
        <fullName evidence="2">Uncharacterized protein</fullName>
    </submittedName>
</protein>
<feature type="compositionally biased region" description="Polar residues" evidence="1">
    <location>
        <begin position="19"/>
        <end position="28"/>
    </location>
</feature>
<dbReference type="AlphaFoldDB" id="A0AA38L6G7"/>
<feature type="compositionally biased region" description="Basic and acidic residues" evidence="1">
    <location>
        <begin position="1"/>
        <end position="18"/>
    </location>
</feature>
<evidence type="ECO:0000313" key="2">
    <source>
        <dbReference type="EMBL" id="KAH9314269.1"/>
    </source>
</evidence>
<proteinExistence type="predicted"/>
<sequence length="99" mass="11438">GTWEHERKNEGNLERQEGEMNSSSNSHMTIKDGVIKEDELVIKISKAMTLSSIPKNQLHKIFKTLLITRDECSVVVTSLDDRMHIFSHELDELWGLWTT</sequence>
<organism evidence="2 3">
    <name type="scientific">Taxus chinensis</name>
    <name type="common">Chinese yew</name>
    <name type="synonym">Taxus wallichiana var. chinensis</name>
    <dbReference type="NCBI Taxonomy" id="29808"/>
    <lineage>
        <taxon>Eukaryota</taxon>
        <taxon>Viridiplantae</taxon>
        <taxon>Streptophyta</taxon>
        <taxon>Embryophyta</taxon>
        <taxon>Tracheophyta</taxon>
        <taxon>Spermatophyta</taxon>
        <taxon>Pinopsida</taxon>
        <taxon>Pinidae</taxon>
        <taxon>Conifers II</taxon>
        <taxon>Cupressales</taxon>
        <taxon>Taxaceae</taxon>
        <taxon>Taxus</taxon>
    </lineage>
</organism>
<dbReference type="Proteomes" id="UP000824469">
    <property type="component" value="Unassembled WGS sequence"/>
</dbReference>
<name>A0AA38L6G7_TAXCH</name>